<name>A0AAD5KMB0_9CRUS</name>
<dbReference type="EMBL" id="WJBH02000008">
    <property type="protein sequence ID" value="KAI9554947.1"/>
    <property type="molecule type" value="Genomic_DNA"/>
</dbReference>
<sequence length="80" mass="9412">MGAAIVGGDFEKAYDLVNKEVLWRILDVMSYSSIFVRWLQTMYFVTEMSILNGRFTRDAPYMPISSFYTLSHYLCVYLEF</sequence>
<dbReference type="Proteomes" id="UP000820818">
    <property type="component" value="Linkage Group LG8"/>
</dbReference>
<keyword evidence="2" id="KW-1185">Reference proteome</keyword>
<evidence type="ECO:0000313" key="2">
    <source>
        <dbReference type="Proteomes" id="UP000820818"/>
    </source>
</evidence>
<gene>
    <name evidence="1" type="ORF">GHT06_020227</name>
</gene>
<protein>
    <recommendedName>
        <fullName evidence="3">Reverse transcriptase domain-containing protein</fullName>
    </recommendedName>
</protein>
<reference evidence="1 2" key="1">
    <citation type="submission" date="2022-05" db="EMBL/GenBank/DDBJ databases">
        <title>A multi-omics perspective on studying reproductive biology in Daphnia sinensis.</title>
        <authorList>
            <person name="Jia J."/>
        </authorList>
    </citation>
    <scope>NUCLEOTIDE SEQUENCE [LARGE SCALE GENOMIC DNA]</scope>
    <source>
        <strain evidence="1 2">WSL</strain>
    </source>
</reference>
<proteinExistence type="predicted"/>
<evidence type="ECO:0008006" key="3">
    <source>
        <dbReference type="Google" id="ProtNLM"/>
    </source>
</evidence>
<comment type="caution">
    <text evidence="1">The sequence shown here is derived from an EMBL/GenBank/DDBJ whole genome shotgun (WGS) entry which is preliminary data.</text>
</comment>
<evidence type="ECO:0000313" key="1">
    <source>
        <dbReference type="EMBL" id="KAI9554947.1"/>
    </source>
</evidence>
<dbReference type="AlphaFoldDB" id="A0AAD5KMB0"/>
<organism evidence="1 2">
    <name type="scientific">Daphnia sinensis</name>
    <dbReference type="NCBI Taxonomy" id="1820382"/>
    <lineage>
        <taxon>Eukaryota</taxon>
        <taxon>Metazoa</taxon>
        <taxon>Ecdysozoa</taxon>
        <taxon>Arthropoda</taxon>
        <taxon>Crustacea</taxon>
        <taxon>Branchiopoda</taxon>
        <taxon>Diplostraca</taxon>
        <taxon>Cladocera</taxon>
        <taxon>Anomopoda</taxon>
        <taxon>Daphniidae</taxon>
        <taxon>Daphnia</taxon>
        <taxon>Daphnia similis group</taxon>
    </lineage>
</organism>
<accession>A0AAD5KMB0</accession>